<dbReference type="EMBL" id="JAPFFF010000002">
    <property type="protein sequence ID" value="KAK8897110.1"/>
    <property type="molecule type" value="Genomic_DNA"/>
</dbReference>
<proteinExistence type="predicted"/>
<reference evidence="2 3" key="1">
    <citation type="submission" date="2024-04" db="EMBL/GenBank/DDBJ databases">
        <title>Tritrichomonas musculus Genome.</title>
        <authorList>
            <person name="Alves-Ferreira E."/>
            <person name="Grigg M."/>
            <person name="Lorenzi H."/>
            <person name="Galac M."/>
        </authorList>
    </citation>
    <scope>NUCLEOTIDE SEQUENCE [LARGE SCALE GENOMIC DNA]</scope>
    <source>
        <strain evidence="2 3">EAF2021</strain>
    </source>
</reference>
<dbReference type="PROSITE" id="PS50011">
    <property type="entry name" value="PROTEIN_KINASE_DOM"/>
    <property type="match status" value="1"/>
</dbReference>
<dbReference type="Proteomes" id="UP001470230">
    <property type="component" value="Unassembled WGS sequence"/>
</dbReference>
<dbReference type="InterPro" id="IPR000719">
    <property type="entry name" value="Prot_kinase_dom"/>
</dbReference>
<feature type="domain" description="Protein kinase" evidence="1">
    <location>
        <begin position="169"/>
        <end position="461"/>
    </location>
</feature>
<dbReference type="InterPro" id="IPR050167">
    <property type="entry name" value="Ser_Thr_protein_kinase"/>
</dbReference>
<name>A0ABR2L4D6_9EUKA</name>
<evidence type="ECO:0000313" key="3">
    <source>
        <dbReference type="Proteomes" id="UP001470230"/>
    </source>
</evidence>
<dbReference type="InterPro" id="IPR001245">
    <property type="entry name" value="Ser-Thr/Tyr_kinase_cat_dom"/>
</dbReference>
<accession>A0ABR2L4D6</accession>
<comment type="caution">
    <text evidence="2">The sequence shown here is derived from an EMBL/GenBank/DDBJ whole genome shotgun (WGS) entry which is preliminary data.</text>
</comment>
<gene>
    <name evidence="2" type="ORF">M9Y10_015044</name>
</gene>
<keyword evidence="3" id="KW-1185">Reference proteome</keyword>
<dbReference type="InterPro" id="IPR011009">
    <property type="entry name" value="Kinase-like_dom_sf"/>
</dbReference>
<dbReference type="PANTHER" id="PTHR23257:SF963">
    <property type="entry name" value="AT08303P"/>
    <property type="match status" value="1"/>
</dbReference>
<organism evidence="2 3">
    <name type="scientific">Tritrichomonas musculus</name>
    <dbReference type="NCBI Taxonomy" id="1915356"/>
    <lineage>
        <taxon>Eukaryota</taxon>
        <taxon>Metamonada</taxon>
        <taxon>Parabasalia</taxon>
        <taxon>Tritrichomonadida</taxon>
        <taxon>Tritrichomonadidae</taxon>
        <taxon>Tritrichomonas</taxon>
    </lineage>
</organism>
<dbReference type="Gene3D" id="1.10.510.10">
    <property type="entry name" value="Transferase(Phosphotransferase) domain 1"/>
    <property type="match status" value="1"/>
</dbReference>
<protein>
    <recommendedName>
        <fullName evidence="1">Protein kinase domain-containing protein</fullName>
    </recommendedName>
</protein>
<dbReference type="PANTHER" id="PTHR23257">
    <property type="entry name" value="SERINE-THREONINE PROTEIN KINASE"/>
    <property type="match status" value="1"/>
</dbReference>
<evidence type="ECO:0000259" key="1">
    <source>
        <dbReference type="PROSITE" id="PS50011"/>
    </source>
</evidence>
<dbReference type="Pfam" id="PF07714">
    <property type="entry name" value="PK_Tyr_Ser-Thr"/>
    <property type="match status" value="1"/>
</dbReference>
<dbReference type="SUPFAM" id="SSF56112">
    <property type="entry name" value="Protein kinase-like (PK-like)"/>
    <property type="match status" value="1"/>
</dbReference>
<sequence>MNSKNMIDQTLSFIEHIRFLISNSVACTEELLLVTGILSLAQAKLIEFRDTNINKNEMDKEFMKILEACEHFTLLLQLAQRHVWPCISLSLDIEDMFDGIANFRKVILTSLQILNFNLEAELLPTDSQYKNGIEKDLSRMYSIFYQEKNDQVADEKQLILLKKQRECLLQLFDKYGVQRPSYVPKFTNDFNIIKSYKDWHYDVTKILPDQHPDNFVENDSCSASFLKTSSSEYPVIKVTFKDVDPDEDDEVKKSFEKHFMLLSCLSKYSLLEFLGGSFDNEVSCYYSFFGGGSIDKNNFNMLDADGLHQILRDSKTFASEIPYYVAKGINYLHNRGIIHGNLSPKTMFYNNTSRSIKIWNYVLSTTDNINENRAPPEYHEKKIYTMKSDVFQFGTLLYQIGTNLFPRNAYLKQPDLDNVNGRECFSPEMKKLILDCWKRDPSERPTFEEILKRFKTGELYYLGENLNVDKISMFYESERAKKFDTLRSTDGLEEFEQLLEQNDEIGAKDHFNIKNGKEISSFLYKIYFKKDGRSNVSQKAINETKHLDSFGFFQYIIPFFKIEDNKFRKDFVKHYIEVFKIGTPKEVFDLQDFIKRFLENGGADVIKEYLEAGGPNIEYAMSIYSSIEDYIDTDMEESLNIIIPPLIKAKKVEEVFTICANIDNKVAAKLLSRNIKEISPLFNDKELSQTISNLIEIYLENTETIDEISNISIKDVMSSGNISLLFQLMKSTYFLSSITNEDLKEIILTLASDDKDEEQKCCALLASLGLDSDFFEVISQFNEILDKIITINDQKLVSRFIARITKYSSACEYLLNKLEEGTEIYEPLRELREPFYLISMSRISIFNPTRAIKLPFLKTNLIRNLNEQNELEATLRVLGVLSFEKEFWADGEIPQSLINLLLESVTTPFETKILLSVISNIVLIEEVNKLFSTKSNINIILFIIENEGVISGLGMRILSRLELPAIEESNRRQIERIIEVSKRQLELGNEFGIEGSAEIINKLYEQSERETLKEFIKEEEIYHTIVESSRKEANPKIFIKLMKSIQKINPNHQPELTPLFSRIIMNSRGQLPTEFYELKTQIA</sequence>
<evidence type="ECO:0000313" key="2">
    <source>
        <dbReference type="EMBL" id="KAK8897110.1"/>
    </source>
</evidence>